<evidence type="ECO:0000313" key="6">
    <source>
        <dbReference type="Proteomes" id="UP000016930"/>
    </source>
</evidence>
<accession>M2PW47</accession>
<evidence type="ECO:0000256" key="1">
    <source>
        <dbReference type="ARBA" id="ARBA00006484"/>
    </source>
</evidence>
<keyword evidence="6" id="KW-1185">Reference proteome</keyword>
<dbReference type="EMBL" id="KB445792">
    <property type="protein sequence ID" value="EMD41019.1"/>
    <property type="molecule type" value="Genomic_DNA"/>
</dbReference>
<feature type="region of interest" description="Disordered" evidence="4">
    <location>
        <begin position="1"/>
        <end position="20"/>
    </location>
</feature>
<gene>
    <name evidence="5" type="ORF">CERSUDRAFT_121610</name>
</gene>
<dbReference type="SUPFAM" id="SSF51735">
    <property type="entry name" value="NAD(P)-binding Rossmann-fold domains"/>
    <property type="match status" value="1"/>
</dbReference>
<proteinExistence type="inferred from homology"/>
<comment type="similarity">
    <text evidence="1">Belongs to the short-chain dehydrogenases/reductases (SDR) family.</text>
</comment>
<dbReference type="PRINTS" id="PR00081">
    <property type="entry name" value="GDHRDH"/>
</dbReference>
<organism evidence="5 6">
    <name type="scientific">Ceriporiopsis subvermispora (strain B)</name>
    <name type="common">White-rot fungus</name>
    <name type="synonym">Gelatoporia subvermispora</name>
    <dbReference type="NCBI Taxonomy" id="914234"/>
    <lineage>
        <taxon>Eukaryota</taxon>
        <taxon>Fungi</taxon>
        <taxon>Dikarya</taxon>
        <taxon>Basidiomycota</taxon>
        <taxon>Agaricomycotina</taxon>
        <taxon>Agaricomycetes</taxon>
        <taxon>Polyporales</taxon>
        <taxon>Gelatoporiaceae</taxon>
        <taxon>Gelatoporia</taxon>
    </lineage>
</organism>
<dbReference type="GO" id="GO:0016491">
    <property type="term" value="F:oxidoreductase activity"/>
    <property type="evidence" value="ECO:0007669"/>
    <property type="project" value="UniProtKB-KW"/>
</dbReference>
<evidence type="ECO:0008006" key="7">
    <source>
        <dbReference type="Google" id="ProtNLM"/>
    </source>
</evidence>
<evidence type="ECO:0000256" key="4">
    <source>
        <dbReference type="SAM" id="MobiDB-lite"/>
    </source>
</evidence>
<dbReference type="Proteomes" id="UP000016930">
    <property type="component" value="Unassembled WGS sequence"/>
</dbReference>
<dbReference type="PANTHER" id="PTHR24320">
    <property type="entry name" value="RETINOL DEHYDROGENASE"/>
    <property type="match status" value="1"/>
</dbReference>
<evidence type="ECO:0000256" key="3">
    <source>
        <dbReference type="ARBA" id="ARBA00023002"/>
    </source>
</evidence>
<protein>
    <recommendedName>
        <fullName evidence="7">NAD(P)-binding protein</fullName>
    </recommendedName>
</protein>
<dbReference type="AlphaFoldDB" id="M2PW47"/>
<feature type="region of interest" description="Disordered" evidence="4">
    <location>
        <begin position="173"/>
        <end position="196"/>
    </location>
</feature>
<name>M2PW47_CERS8</name>
<dbReference type="HOGENOM" id="CLU_442781_0_0_1"/>
<dbReference type="InterPro" id="IPR036291">
    <property type="entry name" value="NAD(P)-bd_dom_sf"/>
</dbReference>
<dbReference type="OrthoDB" id="191139at2759"/>
<keyword evidence="2" id="KW-0521">NADP</keyword>
<evidence type="ECO:0000313" key="5">
    <source>
        <dbReference type="EMBL" id="EMD41019.1"/>
    </source>
</evidence>
<reference evidence="5 6" key="1">
    <citation type="journal article" date="2012" name="Proc. Natl. Acad. Sci. U.S.A.">
        <title>Comparative genomics of Ceriporiopsis subvermispora and Phanerochaete chrysosporium provide insight into selective ligninolysis.</title>
        <authorList>
            <person name="Fernandez-Fueyo E."/>
            <person name="Ruiz-Duenas F.J."/>
            <person name="Ferreira P."/>
            <person name="Floudas D."/>
            <person name="Hibbett D.S."/>
            <person name="Canessa P."/>
            <person name="Larrondo L.F."/>
            <person name="James T.Y."/>
            <person name="Seelenfreund D."/>
            <person name="Lobos S."/>
            <person name="Polanco R."/>
            <person name="Tello M."/>
            <person name="Honda Y."/>
            <person name="Watanabe T."/>
            <person name="Watanabe T."/>
            <person name="Ryu J.S."/>
            <person name="Kubicek C.P."/>
            <person name="Schmoll M."/>
            <person name="Gaskell J."/>
            <person name="Hammel K.E."/>
            <person name="St John F.J."/>
            <person name="Vanden Wymelenberg A."/>
            <person name="Sabat G."/>
            <person name="Splinter BonDurant S."/>
            <person name="Syed K."/>
            <person name="Yadav J.S."/>
            <person name="Doddapaneni H."/>
            <person name="Subramanian V."/>
            <person name="Lavin J.L."/>
            <person name="Oguiza J.A."/>
            <person name="Perez G."/>
            <person name="Pisabarro A.G."/>
            <person name="Ramirez L."/>
            <person name="Santoyo F."/>
            <person name="Master E."/>
            <person name="Coutinho P.M."/>
            <person name="Henrissat B."/>
            <person name="Lombard V."/>
            <person name="Magnuson J.K."/>
            <person name="Kuees U."/>
            <person name="Hori C."/>
            <person name="Igarashi K."/>
            <person name="Samejima M."/>
            <person name="Held B.W."/>
            <person name="Barry K.W."/>
            <person name="LaButti K.M."/>
            <person name="Lapidus A."/>
            <person name="Lindquist E.A."/>
            <person name="Lucas S.M."/>
            <person name="Riley R."/>
            <person name="Salamov A.A."/>
            <person name="Hoffmeister D."/>
            <person name="Schwenk D."/>
            <person name="Hadar Y."/>
            <person name="Yarden O."/>
            <person name="de Vries R.P."/>
            <person name="Wiebenga A."/>
            <person name="Stenlid J."/>
            <person name="Eastwood D."/>
            <person name="Grigoriev I.V."/>
            <person name="Berka R.M."/>
            <person name="Blanchette R.A."/>
            <person name="Kersten P."/>
            <person name="Martinez A.T."/>
            <person name="Vicuna R."/>
            <person name="Cullen D."/>
        </authorList>
    </citation>
    <scope>NUCLEOTIDE SEQUENCE [LARGE SCALE GENOMIC DNA]</scope>
    <source>
        <strain evidence="5 6">B</strain>
    </source>
</reference>
<evidence type="ECO:0000256" key="2">
    <source>
        <dbReference type="ARBA" id="ARBA00022857"/>
    </source>
</evidence>
<dbReference type="Pfam" id="PF00106">
    <property type="entry name" value="adh_short"/>
    <property type="match status" value="1"/>
</dbReference>
<dbReference type="PANTHER" id="PTHR24320:SF282">
    <property type="entry name" value="WW DOMAIN-CONTAINING OXIDOREDUCTASE"/>
    <property type="match status" value="1"/>
</dbReference>
<keyword evidence="3" id="KW-0560">Oxidoreductase</keyword>
<dbReference type="Gene3D" id="3.40.50.720">
    <property type="entry name" value="NAD(P)-binding Rossmann-like Domain"/>
    <property type="match status" value="1"/>
</dbReference>
<sequence>MHTSQVAQMNAGPDKKIPQPRQLSSLQEAMRIDKYTFAQLTSFLRVCMRGLIDGSKSWAQLVNDDIIERYLKRVLRRTDFFELHYEPSTWPIIYYVRRNWLPKKHGSWRKQNEVMDATAHPKLDHRGLRLSPGFRQGLSQNAAQTVVGGHTPHANFTSKATTSKARHMLTKRGLGDAVETETEHSTITPPPAPNKHVEPASTVALQTHSVSEATSVDKFEKFLGTLSPNLTALHSRFVTKGVRCEDDFCGLLELPVGERELFLNKDMALSAYEFRRTMTSLLPDTLNPATLTSRRFRPENIPDLSGRVAIVSGGSTGIGYFDALYLAKANAHVIIISANVEHGASAEAELNQALQESDSIGSVKWYACDFERLKDVDALAKQLAGSLERLDILICNAGIGQSPFGLTADGLERHFEVNNLAHYVLVLRLLPVMKKTVEAAPPTSVRIVMQSSEMHRVAPSSTRFLSKDEINQDGDGSQLYGRTKLGLIYFARELAKRKFADLPPDRPILALSVHPGAVDTDIQKQWAESYGALGKVLEVITRKMGKSAPEGAEASLWAATSTDIFEGNWKDFQGRYYNEAYGEPGKETSQAQDERLADNWWELCANFTAELLGEELR</sequence>
<dbReference type="InterPro" id="IPR002347">
    <property type="entry name" value="SDR_fam"/>
</dbReference>
<dbReference type="STRING" id="914234.M2PW47"/>